<keyword evidence="1" id="KW-0233">DNA recombination</keyword>
<evidence type="ECO:0000313" key="4">
    <source>
        <dbReference type="Proteomes" id="UP000305888"/>
    </source>
</evidence>
<dbReference type="Pfam" id="PF00589">
    <property type="entry name" value="Phage_integrase"/>
    <property type="match status" value="1"/>
</dbReference>
<dbReference type="GO" id="GO:0003677">
    <property type="term" value="F:DNA binding"/>
    <property type="evidence" value="ECO:0007669"/>
    <property type="project" value="InterPro"/>
</dbReference>
<dbReference type="GO" id="GO:0015074">
    <property type="term" value="P:DNA integration"/>
    <property type="evidence" value="ECO:0007669"/>
    <property type="project" value="InterPro"/>
</dbReference>
<dbReference type="PROSITE" id="PS51898">
    <property type="entry name" value="TYR_RECOMBINASE"/>
    <property type="match status" value="1"/>
</dbReference>
<dbReference type="OrthoDB" id="7510934at2"/>
<dbReference type="KEGG" id="ppru:FDP22_07425"/>
<sequence length="182" mass="19768">MRAFVKTHPFGTKAHLAMMLLIFTACRRADLAVLGREHIRTIDGVPALSWNQTKGGAPVTVPILPPLQAAIDGPAANRIRAIGRDRLVRTPFLITNFGRPFTVGGMGNKMQEWTREAGLTDRSAHGVRKAAGALLAEAGCTEHEIMVVPGHSNPKTGPVYTRSANRWLLARSAMETLRTVNI</sequence>
<organism evidence="3 4">
    <name type="scientific">Paroceanicella profunda</name>
    <dbReference type="NCBI Taxonomy" id="2579971"/>
    <lineage>
        <taxon>Bacteria</taxon>
        <taxon>Pseudomonadati</taxon>
        <taxon>Pseudomonadota</taxon>
        <taxon>Alphaproteobacteria</taxon>
        <taxon>Rhodobacterales</taxon>
        <taxon>Paracoccaceae</taxon>
        <taxon>Paroceanicella</taxon>
    </lineage>
</organism>
<proteinExistence type="predicted"/>
<dbReference type="InterPro" id="IPR002104">
    <property type="entry name" value="Integrase_catalytic"/>
</dbReference>
<dbReference type="InterPro" id="IPR011010">
    <property type="entry name" value="DNA_brk_join_enz"/>
</dbReference>
<keyword evidence="4" id="KW-1185">Reference proteome</keyword>
<dbReference type="SUPFAM" id="SSF56349">
    <property type="entry name" value="DNA breaking-rejoining enzymes"/>
    <property type="match status" value="1"/>
</dbReference>
<accession>A0A5B8FGU0</accession>
<reference evidence="3 4" key="1">
    <citation type="submission" date="2019-06" db="EMBL/GenBank/DDBJ databases">
        <title>Genome sequence of Rhodobacteraceae bacterium D4M1.</title>
        <authorList>
            <person name="Cao J."/>
        </authorList>
    </citation>
    <scope>NUCLEOTIDE SEQUENCE [LARGE SCALE GENOMIC DNA]</scope>
    <source>
        <strain evidence="3 4">D4M1</strain>
    </source>
</reference>
<dbReference type="AlphaFoldDB" id="A0A5B8FGU0"/>
<evidence type="ECO:0000313" key="3">
    <source>
        <dbReference type="EMBL" id="QDL91631.1"/>
    </source>
</evidence>
<evidence type="ECO:0000256" key="1">
    <source>
        <dbReference type="ARBA" id="ARBA00023172"/>
    </source>
</evidence>
<gene>
    <name evidence="3" type="ORF">FDP22_07425</name>
</gene>
<protein>
    <recommendedName>
        <fullName evidence="2">Tyr recombinase domain-containing protein</fullName>
    </recommendedName>
</protein>
<dbReference type="Proteomes" id="UP000305888">
    <property type="component" value="Chromosome"/>
</dbReference>
<name>A0A5B8FGU0_9RHOB</name>
<dbReference type="InterPro" id="IPR013762">
    <property type="entry name" value="Integrase-like_cat_sf"/>
</dbReference>
<dbReference type="GO" id="GO:0006310">
    <property type="term" value="P:DNA recombination"/>
    <property type="evidence" value="ECO:0007669"/>
    <property type="project" value="UniProtKB-KW"/>
</dbReference>
<feature type="domain" description="Tyr recombinase" evidence="2">
    <location>
        <begin position="1"/>
        <end position="174"/>
    </location>
</feature>
<evidence type="ECO:0000259" key="2">
    <source>
        <dbReference type="PROSITE" id="PS51898"/>
    </source>
</evidence>
<dbReference type="EMBL" id="CP040818">
    <property type="protein sequence ID" value="QDL91631.1"/>
    <property type="molecule type" value="Genomic_DNA"/>
</dbReference>
<dbReference type="PROSITE" id="PS51257">
    <property type="entry name" value="PROKAR_LIPOPROTEIN"/>
    <property type="match status" value="1"/>
</dbReference>
<dbReference type="Gene3D" id="1.10.443.10">
    <property type="entry name" value="Intergrase catalytic core"/>
    <property type="match status" value="1"/>
</dbReference>